<keyword evidence="8 9" id="KW-0807">Transducer</keyword>
<comment type="caution">
    <text evidence="9">Lacks conserved residue(s) required for the propagation of feature annotation.</text>
</comment>
<evidence type="ECO:0000256" key="3">
    <source>
        <dbReference type="ARBA" id="ARBA00022692"/>
    </source>
</evidence>
<proteinExistence type="inferred from homology"/>
<sequence>MPTRFEEDLNYAIGWNRFSLQILGIWPDTKYTESDPTLSKYWFIVHSFFMFGFITIPQSTYLLMIWGNMELMTEILATANVPITMSCIKLLFARYHLESLRPLLSSFVEDWKRPKSEKERSIMLDNAKKARIISIWCTTLAHSMTSIYIIPRTLMIARMQRDQFEPQNTVVYPAYFPYDISGTIAFCISCFGQIVAAYSATVSYIGVDTFITMLVLHVCAQITNLRHTLENLPNEMANNFTKDIKWIVQRHEHLNWYAKSIENSFNLLMLIQILACIIQVCFQTFQLFRIMKQDGDAFPVEQLFFVVLFVVVTLVQLYLYCYVGDMLIVESSGMGTSAYKSQWFNLLPKDSRNIIFVIYRSSIPLCLTAGKFSIFSMEMFSNILKTSIGYLSVLLTVSDNKK</sequence>
<dbReference type="GeneID" id="107069909"/>
<feature type="transmembrane region" description="Helical" evidence="9">
    <location>
        <begin position="267"/>
        <end position="291"/>
    </location>
</feature>
<evidence type="ECO:0000256" key="4">
    <source>
        <dbReference type="ARBA" id="ARBA00022725"/>
    </source>
</evidence>
<comment type="subcellular location">
    <subcellularLocation>
        <location evidence="9">Cell membrane</location>
        <topology evidence="9">Multi-pass membrane protein</topology>
    </subcellularLocation>
    <subcellularLocation>
        <location evidence="1">Membrane</location>
        <topology evidence="1">Multi-pass membrane protein</topology>
    </subcellularLocation>
</comment>
<dbReference type="PANTHER" id="PTHR21137">
    <property type="entry name" value="ODORANT RECEPTOR"/>
    <property type="match status" value="1"/>
</dbReference>
<dbReference type="PANTHER" id="PTHR21137:SF42">
    <property type="entry name" value="ODORANT RECEPTOR 83A"/>
    <property type="match status" value="1"/>
</dbReference>
<dbReference type="InterPro" id="IPR004117">
    <property type="entry name" value="7tm6_olfct_rcpt"/>
</dbReference>
<accession>A0ABM1ISC6</accession>
<keyword evidence="7 9" id="KW-0675">Receptor</keyword>
<dbReference type="RefSeq" id="XP_015183113.1">
    <property type="nucleotide sequence ID" value="XM_015327627.1"/>
</dbReference>
<keyword evidence="2 9" id="KW-0716">Sensory transduction</keyword>
<comment type="similarity">
    <text evidence="9">Belongs to the insect chemoreceptor superfamily. Heteromeric odorant receptor channel (TC 1.A.69) family.</text>
</comment>
<keyword evidence="10" id="KW-1185">Reference proteome</keyword>
<evidence type="ECO:0000313" key="10">
    <source>
        <dbReference type="Proteomes" id="UP000694924"/>
    </source>
</evidence>
<gene>
    <name evidence="11" type="primary">LOC107069909</name>
</gene>
<evidence type="ECO:0000256" key="6">
    <source>
        <dbReference type="ARBA" id="ARBA00023136"/>
    </source>
</evidence>
<keyword evidence="4 9" id="KW-0552">Olfaction</keyword>
<evidence type="ECO:0000256" key="9">
    <source>
        <dbReference type="RuleBase" id="RU351113"/>
    </source>
</evidence>
<dbReference type="Pfam" id="PF02949">
    <property type="entry name" value="7tm_6"/>
    <property type="match status" value="1"/>
</dbReference>
<feature type="transmembrane region" description="Helical" evidence="9">
    <location>
        <begin position="133"/>
        <end position="151"/>
    </location>
</feature>
<evidence type="ECO:0000256" key="7">
    <source>
        <dbReference type="ARBA" id="ARBA00023170"/>
    </source>
</evidence>
<keyword evidence="5 9" id="KW-1133">Transmembrane helix</keyword>
<evidence type="ECO:0000256" key="8">
    <source>
        <dbReference type="ARBA" id="ARBA00023224"/>
    </source>
</evidence>
<evidence type="ECO:0000256" key="2">
    <source>
        <dbReference type="ARBA" id="ARBA00022606"/>
    </source>
</evidence>
<evidence type="ECO:0000313" key="11">
    <source>
        <dbReference type="RefSeq" id="XP_015183113.1"/>
    </source>
</evidence>
<keyword evidence="6 9" id="KW-0472">Membrane</keyword>
<dbReference type="Proteomes" id="UP000694924">
    <property type="component" value="Unplaced"/>
</dbReference>
<feature type="transmembrane region" description="Helical" evidence="9">
    <location>
        <begin position="303"/>
        <end position="323"/>
    </location>
</feature>
<evidence type="ECO:0000256" key="1">
    <source>
        <dbReference type="ARBA" id="ARBA00004141"/>
    </source>
</evidence>
<organism evidence="10 11">
    <name type="scientific">Polistes dominula</name>
    <name type="common">European paper wasp</name>
    <name type="synonym">Vespa dominula</name>
    <dbReference type="NCBI Taxonomy" id="743375"/>
    <lineage>
        <taxon>Eukaryota</taxon>
        <taxon>Metazoa</taxon>
        <taxon>Ecdysozoa</taxon>
        <taxon>Arthropoda</taxon>
        <taxon>Hexapoda</taxon>
        <taxon>Insecta</taxon>
        <taxon>Pterygota</taxon>
        <taxon>Neoptera</taxon>
        <taxon>Endopterygota</taxon>
        <taxon>Hymenoptera</taxon>
        <taxon>Apocrita</taxon>
        <taxon>Aculeata</taxon>
        <taxon>Vespoidea</taxon>
        <taxon>Vespidae</taxon>
        <taxon>Polistinae</taxon>
        <taxon>Polistini</taxon>
        <taxon>Polistes</taxon>
    </lineage>
</organism>
<name>A0ABM1ISC6_POLDO</name>
<keyword evidence="3 9" id="KW-0812">Transmembrane</keyword>
<feature type="transmembrane region" description="Helical" evidence="9">
    <location>
        <begin position="41"/>
        <end position="63"/>
    </location>
</feature>
<protein>
    <recommendedName>
        <fullName evidence="9">Odorant receptor</fullName>
    </recommendedName>
</protein>
<reference evidence="11" key="1">
    <citation type="submission" date="2025-08" db="UniProtKB">
        <authorList>
            <consortium name="RefSeq"/>
        </authorList>
    </citation>
    <scope>IDENTIFICATION</scope>
    <source>
        <tissue evidence="11">Whole body</tissue>
    </source>
</reference>
<evidence type="ECO:0000256" key="5">
    <source>
        <dbReference type="ARBA" id="ARBA00022989"/>
    </source>
</evidence>